<sequence length="126" mass="13712">MVSSFLDDSSCYSKGIISSSFSKVQYQSYSHGDFSSPFLGDSSIFYVAFAPARSPVVVRQYLPVLATGNIGFVAVTLSCRKQRTQDSLRNILKEAWDSVSSEDLVRLIQSMPARCQAVVDADGGPT</sequence>
<evidence type="ECO:0000313" key="1">
    <source>
        <dbReference type="EMBL" id="VDB83682.1"/>
    </source>
</evidence>
<dbReference type="EMBL" id="LR026988">
    <property type="protein sequence ID" value="VDB83682.1"/>
    <property type="molecule type" value="Genomic_DNA"/>
</dbReference>
<dbReference type="Gene3D" id="3.30.420.10">
    <property type="entry name" value="Ribonuclease H-like superfamily/Ribonuclease H"/>
    <property type="match status" value="1"/>
</dbReference>
<name>A0A9X9QBQ7_BLUGR</name>
<keyword evidence="2" id="KW-1185">Reference proteome</keyword>
<protein>
    <submittedName>
        <fullName evidence="1">Bgt-60029</fullName>
    </submittedName>
</protein>
<evidence type="ECO:0000313" key="2">
    <source>
        <dbReference type="Proteomes" id="UP000324639"/>
    </source>
</evidence>
<gene>
    <name evidence="1" type="ORF">BGT96224V316_LOCUS2876</name>
</gene>
<dbReference type="InterPro" id="IPR036397">
    <property type="entry name" value="RNaseH_sf"/>
</dbReference>
<organism evidence="1 2">
    <name type="scientific">Blumeria graminis f. sp. tritici</name>
    <dbReference type="NCBI Taxonomy" id="62690"/>
    <lineage>
        <taxon>Eukaryota</taxon>
        <taxon>Fungi</taxon>
        <taxon>Dikarya</taxon>
        <taxon>Ascomycota</taxon>
        <taxon>Pezizomycotina</taxon>
        <taxon>Leotiomycetes</taxon>
        <taxon>Erysiphales</taxon>
        <taxon>Erysiphaceae</taxon>
        <taxon>Blumeria</taxon>
    </lineage>
</organism>
<reference evidence="1 2" key="1">
    <citation type="submission" date="2018-08" db="EMBL/GenBank/DDBJ databases">
        <authorList>
            <person name="Muller C M."/>
        </authorList>
    </citation>
    <scope>NUCLEOTIDE SEQUENCE [LARGE SCALE GENOMIC DNA]</scope>
</reference>
<dbReference type="AlphaFoldDB" id="A0A9X9QBQ7"/>
<dbReference type="Proteomes" id="UP000324639">
    <property type="component" value="Chromosome Bgt_-05"/>
</dbReference>
<proteinExistence type="predicted"/>
<dbReference type="GO" id="GO:0003676">
    <property type="term" value="F:nucleic acid binding"/>
    <property type="evidence" value="ECO:0007669"/>
    <property type="project" value="InterPro"/>
</dbReference>
<accession>A0A9X9QBQ7</accession>